<dbReference type="AlphaFoldDB" id="A0A0V0GGP6"/>
<protein>
    <submittedName>
        <fullName evidence="1">Putative ovule protein</fullName>
    </submittedName>
</protein>
<sequence length="74" mass="8300">MPGKYTNRTYALLFSLLVTDSTVNSFCPLLCTDTNSREPNYRISSTTLSAILGKSWTAFFPCMLLIQPSTKSRK</sequence>
<reference evidence="1" key="1">
    <citation type="submission" date="2015-12" db="EMBL/GenBank/DDBJ databases">
        <title>Gene expression during late stages of embryo sac development: a critical building block for successful pollen-pistil interactions.</title>
        <authorList>
            <person name="Liu Y."/>
            <person name="Joly V."/>
            <person name="Sabar M."/>
            <person name="Matton D.P."/>
        </authorList>
    </citation>
    <scope>NUCLEOTIDE SEQUENCE</scope>
</reference>
<organism evidence="1">
    <name type="scientific">Solanum chacoense</name>
    <name type="common">Chaco potato</name>
    <dbReference type="NCBI Taxonomy" id="4108"/>
    <lineage>
        <taxon>Eukaryota</taxon>
        <taxon>Viridiplantae</taxon>
        <taxon>Streptophyta</taxon>
        <taxon>Embryophyta</taxon>
        <taxon>Tracheophyta</taxon>
        <taxon>Spermatophyta</taxon>
        <taxon>Magnoliopsida</taxon>
        <taxon>eudicotyledons</taxon>
        <taxon>Gunneridae</taxon>
        <taxon>Pentapetalae</taxon>
        <taxon>asterids</taxon>
        <taxon>lamiids</taxon>
        <taxon>Solanales</taxon>
        <taxon>Solanaceae</taxon>
        <taxon>Solanoideae</taxon>
        <taxon>Solaneae</taxon>
        <taxon>Solanum</taxon>
    </lineage>
</organism>
<evidence type="ECO:0000313" key="1">
    <source>
        <dbReference type="EMBL" id="JAP06427.1"/>
    </source>
</evidence>
<dbReference type="EMBL" id="GEDG01041353">
    <property type="protein sequence ID" value="JAP06427.1"/>
    <property type="molecule type" value="Transcribed_RNA"/>
</dbReference>
<proteinExistence type="predicted"/>
<name>A0A0V0GGP6_SOLCH</name>
<accession>A0A0V0GGP6</accession>